<comment type="caution">
    <text evidence="9">The sequence shown here is derived from an EMBL/GenBank/DDBJ whole genome shotgun (WGS) entry which is preliminary data.</text>
</comment>
<protein>
    <recommendedName>
        <fullName evidence="5">Growth-regulating factor</fullName>
    </recommendedName>
</protein>
<dbReference type="InterPro" id="IPR014978">
    <property type="entry name" value="Gln-Leu-Gln_QLQ"/>
</dbReference>
<dbReference type="GO" id="GO:0032502">
    <property type="term" value="P:developmental process"/>
    <property type="evidence" value="ECO:0007669"/>
    <property type="project" value="InterPro"/>
</dbReference>
<dbReference type="Proteomes" id="UP000623129">
    <property type="component" value="Unassembled WGS sequence"/>
</dbReference>
<dbReference type="PANTHER" id="PTHR31602:SF8">
    <property type="entry name" value="GROWTH-REGULATING FACTOR 5"/>
    <property type="match status" value="1"/>
</dbReference>
<dbReference type="PROSITE" id="PS51667">
    <property type="entry name" value="WRC"/>
    <property type="match status" value="1"/>
</dbReference>
<dbReference type="GO" id="GO:0006355">
    <property type="term" value="P:regulation of DNA-templated transcription"/>
    <property type="evidence" value="ECO:0007669"/>
    <property type="project" value="InterPro"/>
</dbReference>
<feature type="domain" description="WRC" evidence="8">
    <location>
        <begin position="92"/>
        <end position="136"/>
    </location>
</feature>
<comment type="domain">
    <text evidence="5">The QLQ domain and WRC domain may be involved in protein-protein interaction and DNA-binding, respectively.</text>
</comment>
<keyword evidence="5" id="KW-0805">Transcription regulation</keyword>
<evidence type="ECO:0000256" key="6">
    <source>
        <dbReference type="SAM" id="MobiDB-lite"/>
    </source>
</evidence>
<dbReference type="GO" id="GO:0006351">
    <property type="term" value="P:DNA-templated transcription"/>
    <property type="evidence" value="ECO:0007669"/>
    <property type="project" value="UniProtKB-UniRule"/>
</dbReference>
<keyword evidence="3 4" id="KW-0539">Nucleus</keyword>
<feature type="compositionally biased region" description="Low complexity" evidence="6">
    <location>
        <begin position="365"/>
        <end position="377"/>
    </location>
</feature>
<feature type="compositionally biased region" description="Low complexity" evidence="6">
    <location>
        <begin position="136"/>
        <end position="149"/>
    </location>
</feature>
<accession>A0A833VED1</accession>
<feature type="region of interest" description="Disordered" evidence="6">
    <location>
        <begin position="363"/>
        <end position="385"/>
    </location>
</feature>
<evidence type="ECO:0000256" key="4">
    <source>
        <dbReference type="PROSITE-ProRule" id="PRU01002"/>
    </source>
</evidence>
<dbReference type="GO" id="GO:0005634">
    <property type="term" value="C:nucleus"/>
    <property type="evidence" value="ECO:0007669"/>
    <property type="project" value="UniProtKB-SubCell"/>
</dbReference>
<feature type="domain" description="QLQ" evidence="7">
    <location>
        <begin position="31"/>
        <end position="66"/>
    </location>
</feature>
<evidence type="ECO:0000313" key="10">
    <source>
        <dbReference type="Proteomes" id="UP000623129"/>
    </source>
</evidence>
<feature type="short sequence motif" description="Bipartite nuclear localization signal" evidence="4">
    <location>
        <begin position="97"/>
        <end position="107"/>
    </location>
</feature>
<dbReference type="OrthoDB" id="1927209at2759"/>
<dbReference type="PANTHER" id="PTHR31602">
    <property type="entry name" value="GROWTH-REGULATING FACTOR 5"/>
    <property type="match status" value="1"/>
</dbReference>
<evidence type="ECO:0000256" key="3">
    <source>
        <dbReference type="ARBA" id="ARBA00023242"/>
    </source>
</evidence>
<dbReference type="InterPro" id="IPR014977">
    <property type="entry name" value="WRC_dom"/>
</dbReference>
<evidence type="ECO:0000256" key="2">
    <source>
        <dbReference type="ARBA" id="ARBA00008122"/>
    </source>
</evidence>
<dbReference type="EMBL" id="SWLB01000026">
    <property type="protein sequence ID" value="KAF3321569.1"/>
    <property type="molecule type" value="Genomic_DNA"/>
</dbReference>
<gene>
    <name evidence="9" type="ORF">FCM35_KLT13785</name>
</gene>
<feature type="region of interest" description="Disordered" evidence="6">
    <location>
        <begin position="117"/>
        <end position="171"/>
    </location>
</feature>
<sequence length="385" mass="41210">MAKPFASLSPAGDLNFLRAQESEMNRWRGAPFTAAQWQELETQALIFKYFVAGVPVPPDLLMAVRTSFEAMAAARYYHHSLGYGAYFGKKVDPEPGRCRRTDGKKWRCAKEAAPDSKYCERHMHRGRNRSRKPVEPQQHSIPVSVSVSHPPSPSANSTITSSLPSPGSGNGISMGIGNGVEIGIGNSNGNGNGTYARSLSGGSGSSFGSASASHLQIDPASYRYPYGVVRATGADEQRLFSEASGTLRGLSSVDTATPWRMAQSPYSLSNSTGTRDSAPTSLETGTYQLPQAILTSDYTGGGVMRKSESCGTQAHAALHPFLDEWPRSGRNLGCWPELGDGNSNSNSNRNSFSSTQLSISIPMASSDFSTPSSCSPDDMQKSEEL</sequence>
<dbReference type="Pfam" id="PF08879">
    <property type="entry name" value="WRC"/>
    <property type="match status" value="1"/>
</dbReference>
<keyword evidence="10" id="KW-1185">Reference proteome</keyword>
<evidence type="ECO:0000256" key="1">
    <source>
        <dbReference type="ARBA" id="ARBA00004123"/>
    </source>
</evidence>
<dbReference type="SMART" id="SM00951">
    <property type="entry name" value="QLQ"/>
    <property type="match status" value="1"/>
</dbReference>
<comment type="function">
    <text evidence="5">Transcription activator.</text>
</comment>
<dbReference type="Pfam" id="PF08880">
    <property type="entry name" value="QLQ"/>
    <property type="match status" value="1"/>
</dbReference>
<dbReference type="PROSITE" id="PS51666">
    <property type="entry name" value="QLQ"/>
    <property type="match status" value="1"/>
</dbReference>
<feature type="short sequence motif" description="Bipartite nuclear localization signal" evidence="4">
    <location>
        <begin position="125"/>
        <end position="132"/>
    </location>
</feature>
<evidence type="ECO:0000313" key="9">
    <source>
        <dbReference type="EMBL" id="KAF3321569.1"/>
    </source>
</evidence>
<feature type="compositionally biased region" description="Polar residues" evidence="6">
    <location>
        <begin position="155"/>
        <end position="165"/>
    </location>
</feature>
<feature type="compositionally biased region" description="Basic residues" evidence="6">
    <location>
        <begin position="122"/>
        <end position="131"/>
    </location>
</feature>
<dbReference type="GO" id="GO:0005524">
    <property type="term" value="F:ATP binding"/>
    <property type="evidence" value="ECO:0007669"/>
    <property type="project" value="UniProtKB-UniRule"/>
</dbReference>
<comment type="similarity">
    <text evidence="2 5">Belongs to the GRF family.</text>
</comment>
<dbReference type="AlphaFoldDB" id="A0A833VED1"/>
<reference evidence="9" key="1">
    <citation type="submission" date="2020-01" db="EMBL/GenBank/DDBJ databases">
        <title>Genome sequence of Kobresia littledalei, the first chromosome-level genome in the family Cyperaceae.</title>
        <authorList>
            <person name="Qu G."/>
        </authorList>
    </citation>
    <scope>NUCLEOTIDE SEQUENCE</scope>
    <source>
        <strain evidence="9">C.B.Clarke</strain>
        <tissue evidence="9">Leaf</tissue>
    </source>
</reference>
<dbReference type="InterPro" id="IPR031137">
    <property type="entry name" value="GRF"/>
</dbReference>
<keyword evidence="5" id="KW-0804">Transcription</keyword>
<evidence type="ECO:0000259" key="7">
    <source>
        <dbReference type="PROSITE" id="PS51666"/>
    </source>
</evidence>
<proteinExistence type="inferred from homology"/>
<evidence type="ECO:0000259" key="8">
    <source>
        <dbReference type="PROSITE" id="PS51667"/>
    </source>
</evidence>
<keyword evidence="5" id="KW-0010">Activator</keyword>
<name>A0A833VED1_9POAL</name>
<comment type="subcellular location">
    <subcellularLocation>
        <location evidence="1 4 5">Nucleus</location>
    </subcellularLocation>
</comment>
<organism evidence="9 10">
    <name type="scientific">Carex littledalei</name>
    <dbReference type="NCBI Taxonomy" id="544730"/>
    <lineage>
        <taxon>Eukaryota</taxon>
        <taxon>Viridiplantae</taxon>
        <taxon>Streptophyta</taxon>
        <taxon>Embryophyta</taxon>
        <taxon>Tracheophyta</taxon>
        <taxon>Spermatophyta</taxon>
        <taxon>Magnoliopsida</taxon>
        <taxon>Liliopsida</taxon>
        <taxon>Poales</taxon>
        <taxon>Cyperaceae</taxon>
        <taxon>Cyperoideae</taxon>
        <taxon>Cariceae</taxon>
        <taxon>Carex</taxon>
        <taxon>Carex subgen. Euthyceras</taxon>
    </lineage>
</organism>
<evidence type="ECO:0000256" key="5">
    <source>
        <dbReference type="RuleBase" id="RU367127"/>
    </source>
</evidence>